<evidence type="ECO:0008006" key="3">
    <source>
        <dbReference type="Google" id="ProtNLM"/>
    </source>
</evidence>
<accession>A0A673AEE4</accession>
<reference evidence="1" key="2">
    <citation type="submission" date="2025-08" db="UniProtKB">
        <authorList>
            <consortium name="Ensembl"/>
        </authorList>
    </citation>
    <scope>IDENTIFICATION</scope>
</reference>
<dbReference type="SUPFAM" id="SSF57302">
    <property type="entry name" value="Snake toxin-like"/>
    <property type="match status" value="1"/>
</dbReference>
<dbReference type="Gene3D" id="2.10.60.10">
    <property type="entry name" value="CD59"/>
    <property type="match status" value="1"/>
</dbReference>
<organism evidence="1 2">
    <name type="scientific">Sphaeramia orbicularis</name>
    <name type="common">orbiculate cardinalfish</name>
    <dbReference type="NCBI Taxonomy" id="375764"/>
    <lineage>
        <taxon>Eukaryota</taxon>
        <taxon>Metazoa</taxon>
        <taxon>Chordata</taxon>
        <taxon>Craniata</taxon>
        <taxon>Vertebrata</taxon>
        <taxon>Euteleostomi</taxon>
        <taxon>Actinopterygii</taxon>
        <taxon>Neopterygii</taxon>
        <taxon>Teleostei</taxon>
        <taxon>Neoteleostei</taxon>
        <taxon>Acanthomorphata</taxon>
        <taxon>Gobiaria</taxon>
        <taxon>Kurtiformes</taxon>
        <taxon>Apogonoidei</taxon>
        <taxon>Apogonidae</taxon>
        <taxon>Apogoninae</taxon>
        <taxon>Sphaeramia</taxon>
    </lineage>
</organism>
<dbReference type="InParanoid" id="A0A673AEE4"/>
<dbReference type="AlphaFoldDB" id="A0A673AEE4"/>
<reference evidence="1" key="3">
    <citation type="submission" date="2025-09" db="UniProtKB">
        <authorList>
            <consortium name="Ensembl"/>
        </authorList>
    </citation>
    <scope>IDENTIFICATION</scope>
</reference>
<name>A0A673AEE4_9TELE</name>
<evidence type="ECO:0000313" key="2">
    <source>
        <dbReference type="Proteomes" id="UP000472271"/>
    </source>
</evidence>
<protein>
    <recommendedName>
        <fullName evidence="3">UPAR/Ly6 domain-containing protein</fullName>
    </recommendedName>
</protein>
<dbReference type="Ensembl" id="ENSSORT00005028433.1">
    <property type="protein sequence ID" value="ENSSORP00005027639.1"/>
    <property type="gene ID" value="ENSSORG00005013200.1"/>
</dbReference>
<proteinExistence type="predicted"/>
<keyword evidence="2" id="KW-1185">Reference proteome</keyword>
<evidence type="ECO:0000313" key="1">
    <source>
        <dbReference type="Ensembl" id="ENSSORP00005027639.1"/>
    </source>
</evidence>
<sequence>QCSICCFTSFYLLYPPGEALRCYCGGKASCSSSVVTCSPSDDRCGSVILTAVISYFKRCMSSYECSIMNQPPLSQAHCCGTDLCNR</sequence>
<reference evidence="1" key="1">
    <citation type="submission" date="2019-06" db="EMBL/GenBank/DDBJ databases">
        <authorList>
            <consortium name="Wellcome Sanger Institute Data Sharing"/>
        </authorList>
    </citation>
    <scope>NUCLEOTIDE SEQUENCE [LARGE SCALE GENOMIC DNA]</scope>
</reference>
<dbReference type="Proteomes" id="UP000472271">
    <property type="component" value="Chromosome 19"/>
</dbReference>
<dbReference type="InterPro" id="IPR045860">
    <property type="entry name" value="Snake_toxin-like_sf"/>
</dbReference>